<dbReference type="Pfam" id="PF13786">
    <property type="entry name" value="DUF4179"/>
    <property type="match status" value="1"/>
</dbReference>
<feature type="transmembrane region" description="Helical" evidence="1">
    <location>
        <begin position="45"/>
        <end position="65"/>
    </location>
</feature>
<protein>
    <recommendedName>
        <fullName evidence="2">DUF4179 domain-containing protein</fullName>
    </recommendedName>
</protein>
<evidence type="ECO:0000256" key="1">
    <source>
        <dbReference type="SAM" id="Phobius"/>
    </source>
</evidence>
<evidence type="ECO:0000259" key="2">
    <source>
        <dbReference type="Pfam" id="PF13786"/>
    </source>
</evidence>
<dbReference type="InterPro" id="IPR025436">
    <property type="entry name" value="DUF4179"/>
</dbReference>
<dbReference type="STRING" id="531814.SAMN04487944_1322"/>
<feature type="domain" description="DUF4179" evidence="2">
    <location>
        <begin position="40"/>
        <end position="122"/>
    </location>
</feature>
<dbReference type="RefSeq" id="WP_245711756.1">
    <property type="nucleotide sequence ID" value="NZ_FOGL01000032.1"/>
</dbReference>
<reference evidence="3 4" key="1">
    <citation type="submission" date="2016-10" db="EMBL/GenBank/DDBJ databases">
        <authorList>
            <person name="de Groot N.N."/>
        </authorList>
    </citation>
    <scope>NUCLEOTIDE SEQUENCE [LARGE SCALE GENOMIC DNA]</scope>
    <source>
        <strain evidence="3 4">CGMCC 1.7727</strain>
    </source>
</reference>
<sequence length="529" mass="60000">MNNLSTIFKNQIKKDDLQIPDKEKMWNEIQLKQQNNGRTGKKLKVAIPAFIFAIVISSTPVLAAYSTDIIDWMYKINRPGVISSLENGFGQEVNQSSQNETGTLTVHNIVADQNGTTINFSIDKETSQVISAAQFDEAMLISEDGTESILQATAVYDDNADKIVGFFHTEEEMKADQTITLSVSGLHEYGTEQISLNNSDISQNGTTPIDHDGIDEIEYINSEYHNGIYQLDYLIELNDSNKIDYANLTFHLDGEPIESSTVVYKKPEPNVMKVGNSLQIPEDKVNDLEISLEYQDTIAFSPANWSLSFEYNHNLAKKSTFVMDVDEEVELGNRVLQFEELAVSPSEVKLYFDEERLDSNESVFNYETIELQIGDQRLTGYFAEENYLTFETTNILKDIETQPISLQLQGAKVSYEGTKNDKIQLENISNQSQKVKTEIQGYPVEFTYYTKGKNLIIESESEDTQFGGITQSVIYRNGDRIFAEARSNDGLNSSNKQVETFKNISDQDTLLHIFLYTTYEERQKVVKFN</sequence>
<proteinExistence type="predicted"/>
<keyword evidence="4" id="KW-1185">Reference proteome</keyword>
<dbReference type="EMBL" id="FOGL01000032">
    <property type="protein sequence ID" value="SES27600.1"/>
    <property type="molecule type" value="Genomic_DNA"/>
</dbReference>
<evidence type="ECO:0000313" key="3">
    <source>
        <dbReference type="EMBL" id="SES27600.1"/>
    </source>
</evidence>
<dbReference type="AlphaFoldDB" id="A0A1H9W0X2"/>
<dbReference type="Proteomes" id="UP000199687">
    <property type="component" value="Unassembled WGS sequence"/>
</dbReference>
<accession>A0A1H9W0X2</accession>
<organism evidence="3 4">
    <name type="scientific">Gracilibacillus ureilyticus</name>
    <dbReference type="NCBI Taxonomy" id="531814"/>
    <lineage>
        <taxon>Bacteria</taxon>
        <taxon>Bacillati</taxon>
        <taxon>Bacillota</taxon>
        <taxon>Bacilli</taxon>
        <taxon>Bacillales</taxon>
        <taxon>Bacillaceae</taxon>
        <taxon>Gracilibacillus</taxon>
    </lineage>
</organism>
<keyword evidence="1" id="KW-1133">Transmembrane helix</keyword>
<gene>
    <name evidence="3" type="ORF">SAMN04487944_1322</name>
</gene>
<keyword evidence="1" id="KW-0812">Transmembrane</keyword>
<name>A0A1H9W0X2_9BACI</name>
<evidence type="ECO:0000313" key="4">
    <source>
        <dbReference type="Proteomes" id="UP000199687"/>
    </source>
</evidence>
<keyword evidence="1" id="KW-0472">Membrane</keyword>